<feature type="non-terminal residue" evidence="1">
    <location>
        <position position="1"/>
    </location>
</feature>
<proteinExistence type="predicted"/>
<protein>
    <submittedName>
        <fullName evidence="1">Uncharacterized protein</fullName>
    </submittedName>
</protein>
<organism evidence="1 2">
    <name type="scientific">Trifolium medium</name>
    <dbReference type="NCBI Taxonomy" id="97028"/>
    <lineage>
        <taxon>Eukaryota</taxon>
        <taxon>Viridiplantae</taxon>
        <taxon>Streptophyta</taxon>
        <taxon>Embryophyta</taxon>
        <taxon>Tracheophyta</taxon>
        <taxon>Spermatophyta</taxon>
        <taxon>Magnoliopsida</taxon>
        <taxon>eudicotyledons</taxon>
        <taxon>Gunneridae</taxon>
        <taxon>Pentapetalae</taxon>
        <taxon>rosids</taxon>
        <taxon>fabids</taxon>
        <taxon>Fabales</taxon>
        <taxon>Fabaceae</taxon>
        <taxon>Papilionoideae</taxon>
        <taxon>50 kb inversion clade</taxon>
        <taxon>NPAAA clade</taxon>
        <taxon>Hologalegina</taxon>
        <taxon>IRL clade</taxon>
        <taxon>Trifolieae</taxon>
        <taxon>Trifolium</taxon>
    </lineage>
</organism>
<keyword evidence="2" id="KW-1185">Reference proteome</keyword>
<dbReference type="Proteomes" id="UP000265520">
    <property type="component" value="Unassembled WGS sequence"/>
</dbReference>
<dbReference type="AlphaFoldDB" id="A0A392RSI4"/>
<sequence>NKLYGYFAAQDEDLWDVVLDDCKMNVDKEGHILDAERRALTKEQKKIYMNHHRAKNIIIDALSFAESRKIPNKSTA</sequence>
<evidence type="ECO:0000313" key="2">
    <source>
        <dbReference type="Proteomes" id="UP000265520"/>
    </source>
</evidence>
<accession>A0A392RSI4</accession>
<name>A0A392RSI4_9FABA</name>
<evidence type="ECO:0000313" key="1">
    <source>
        <dbReference type="EMBL" id="MCI38545.1"/>
    </source>
</evidence>
<comment type="caution">
    <text evidence="1">The sequence shown here is derived from an EMBL/GenBank/DDBJ whole genome shotgun (WGS) entry which is preliminary data.</text>
</comment>
<dbReference type="EMBL" id="LXQA010257017">
    <property type="protein sequence ID" value="MCI38545.1"/>
    <property type="molecule type" value="Genomic_DNA"/>
</dbReference>
<reference evidence="1 2" key="1">
    <citation type="journal article" date="2018" name="Front. Plant Sci.">
        <title>Red Clover (Trifolium pratense) and Zigzag Clover (T. medium) - A Picture of Genomic Similarities and Differences.</title>
        <authorList>
            <person name="Dluhosova J."/>
            <person name="Istvanek J."/>
            <person name="Nedelnik J."/>
            <person name="Repkova J."/>
        </authorList>
    </citation>
    <scope>NUCLEOTIDE SEQUENCE [LARGE SCALE GENOMIC DNA]</scope>
    <source>
        <strain evidence="2">cv. 10/8</strain>
        <tissue evidence="1">Leaf</tissue>
    </source>
</reference>